<feature type="compositionally biased region" description="Polar residues" evidence="1">
    <location>
        <begin position="56"/>
        <end position="73"/>
    </location>
</feature>
<dbReference type="EMBL" id="HBUE01000430">
    <property type="protein sequence ID" value="CAG6443536.1"/>
    <property type="molecule type" value="Transcribed_RNA"/>
</dbReference>
<organism evidence="2">
    <name type="scientific">Culex pipiens</name>
    <name type="common">House mosquito</name>
    <dbReference type="NCBI Taxonomy" id="7175"/>
    <lineage>
        <taxon>Eukaryota</taxon>
        <taxon>Metazoa</taxon>
        <taxon>Ecdysozoa</taxon>
        <taxon>Arthropoda</taxon>
        <taxon>Hexapoda</taxon>
        <taxon>Insecta</taxon>
        <taxon>Pterygota</taxon>
        <taxon>Neoptera</taxon>
        <taxon>Endopterygota</taxon>
        <taxon>Diptera</taxon>
        <taxon>Nematocera</taxon>
        <taxon>Culicoidea</taxon>
        <taxon>Culicidae</taxon>
        <taxon>Culicinae</taxon>
        <taxon>Culicini</taxon>
        <taxon>Culex</taxon>
        <taxon>Culex</taxon>
    </lineage>
</organism>
<evidence type="ECO:0000256" key="1">
    <source>
        <dbReference type="SAM" id="MobiDB-lite"/>
    </source>
</evidence>
<evidence type="ECO:0000313" key="2">
    <source>
        <dbReference type="EMBL" id="CAG6443522.1"/>
    </source>
</evidence>
<proteinExistence type="predicted"/>
<feature type="compositionally biased region" description="Acidic residues" evidence="1">
    <location>
        <begin position="102"/>
        <end position="113"/>
    </location>
</feature>
<dbReference type="EMBL" id="HBUE01000435">
    <property type="protein sequence ID" value="CAG6443546.1"/>
    <property type="molecule type" value="Transcribed_RNA"/>
</dbReference>
<protein>
    <submittedName>
        <fullName evidence="2">(northern house mosquito) hypothetical protein</fullName>
    </submittedName>
</protein>
<feature type="compositionally biased region" description="Acidic residues" evidence="1">
    <location>
        <begin position="34"/>
        <end position="46"/>
    </location>
</feature>
<feature type="compositionally biased region" description="Acidic residues" evidence="1">
    <location>
        <begin position="16"/>
        <end position="26"/>
    </location>
</feature>
<dbReference type="EMBL" id="HBUE01000427">
    <property type="protein sequence ID" value="CAG6443530.1"/>
    <property type="molecule type" value="Transcribed_RNA"/>
</dbReference>
<dbReference type="EMBL" id="HBUE01000426">
    <property type="protein sequence ID" value="CAG6443526.1"/>
    <property type="molecule type" value="Transcribed_RNA"/>
</dbReference>
<dbReference type="AlphaFoldDB" id="A0A8D7ZSI7"/>
<name>A0A8D7ZSI7_CULPI</name>
<dbReference type="EMBL" id="HBUE01000425">
    <property type="protein sequence ID" value="CAG6443522.1"/>
    <property type="molecule type" value="Transcribed_RNA"/>
</dbReference>
<reference evidence="2" key="1">
    <citation type="submission" date="2021-05" db="EMBL/GenBank/DDBJ databases">
        <authorList>
            <person name="Alioto T."/>
            <person name="Alioto T."/>
            <person name="Gomez Garrido J."/>
        </authorList>
    </citation>
    <scope>NUCLEOTIDE SEQUENCE</scope>
</reference>
<feature type="region of interest" description="Disordered" evidence="1">
    <location>
        <begin position="1"/>
        <end position="113"/>
    </location>
</feature>
<sequence>MAAAFQRRVHISVDDNITEDNADTDNDSISLTNDETEEEDDEDDDPPPSVQEVALVTSSSLDRQDTVDSQSSPLVIEEASGREEPVAPPEDEVGVDALSADLADDHEEVDERV</sequence>
<accession>A0A8D7ZSI7</accession>